<dbReference type="GO" id="GO:0051864">
    <property type="term" value="F:histone H3K36 demethylase activity"/>
    <property type="evidence" value="ECO:0007669"/>
    <property type="project" value="TreeGrafter"/>
</dbReference>
<dbReference type="PANTHER" id="PTHR10694">
    <property type="entry name" value="LYSINE-SPECIFIC DEMETHYLASE"/>
    <property type="match status" value="1"/>
</dbReference>
<keyword evidence="4" id="KW-1185">Reference proteome</keyword>
<evidence type="ECO:0000259" key="2">
    <source>
        <dbReference type="PROSITE" id="PS51184"/>
    </source>
</evidence>
<sequence length="1047" mass="120512">MSVTVDANYSQGLVDYPSPCSSAASDYEELEEKQFEYEPIYKTTEWQNTGTQEVKVYRPTALRVNINQVKQRGVYLQQNFTTDYEEKPLTVEDFKQMAMLDPNKEHYSIAEKEKLFWQTIDNSSIKGLYGADIEDTLFSDDITVWNMNDTGPLLRELAKDIEIAGVTVPYLYFGAPDTTFSWHVEDCDLYSINYQHFGEPKFWYAIPSYEADRFERLCYQLYREQFGGVCKSFIRHKICIVSPEILRKHEITFGNIAQYPGEFIITFPRGYHMGFNVGFNCNEAINFASERWLPFGLNAKMCDCYPSISVRLYLTDFYSNYVQKKVPFGYKIPMLEKKDNVVSNVTLEEKHKLRKVDIFNSNFTKEVAYNETAGRIYPYCSVCQHFAPNVPIKKSGKNTSLNLVTNLAKRKWFFDKHEFIDDYVRKCKLCKVVVHYQCSSPCVESKFYYCDACRDFAGLEQSVQEYRREFRCCEWCCIRGGPMIQLLLYDNQLTLQQNGKPKRFVHVVCALTNRLAWIARVKADILVVCAYLQPKEIATGMFYSSLLPIKNLGEPRHKNQLKFLEHRHDYFAGNCLENHCSYCQEALIDMSVVRCEKCFEENNVTEVYHVTCAKLRGLMLVLGSFPDVLTALCSKHLQQKDPGKCCLKENQEVYLKDKDGKFEKRTVTYKVARNYLVLRLLDKSEVTVTDAHVKQCNCCENGSENNHKVGSVLKVHREAESSDIVWGYLIKKVHPFVYFCKSESDKLVQVERDDLYTVLEMKKEGQGSWNQSDSQTEDSESSSPLESSSDEEFGPYYCKKKKRNKKHKLAKKEAVKVKLLLSDVAEAPNSQLTVPKLATNVSRSLVLKRKMANTTGVPMLPTRTLQPHGNRKRLAINITHRNFVHKVYDDMIDKFISGTAEEKAEVRIFRNQNPNFDRYLDNKFKNKLSYVYVQNIQEHAHASVSLSSCYSVQCAPVTVDATVNVSLASLPFPATLSVKATSSGLKTLEKKRRSTVRMGKPGCKRKHDNLTNALLNLKQCKIMVEPVDDRVMKLLLESGQIKPQSSK</sequence>
<dbReference type="SUPFAM" id="SSF51197">
    <property type="entry name" value="Clavaminate synthase-like"/>
    <property type="match status" value="1"/>
</dbReference>
<protein>
    <recommendedName>
        <fullName evidence="2">JmjC domain-containing protein</fullName>
    </recommendedName>
</protein>
<dbReference type="Pfam" id="PF02373">
    <property type="entry name" value="JmjC"/>
    <property type="match status" value="1"/>
</dbReference>
<dbReference type="PANTHER" id="PTHR10694:SF7">
    <property type="entry name" value="[HISTONE H3]-TRIMETHYL-L-LYSINE(9) DEMETHYLASE"/>
    <property type="match status" value="1"/>
</dbReference>
<evidence type="ECO:0000256" key="1">
    <source>
        <dbReference type="SAM" id="MobiDB-lite"/>
    </source>
</evidence>
<feature type="region of interest" description="Disordered" evidence="1">
    <location>
        <begin position="766"/>
        <end position="791"/>
    </location>
</feature>
<dbReference type="GO" id="GO:0005634">
    <property type="term" value="C:nucleus"/>
    <property type="evidence" value="ECO:0007669"/>
    <property type="project" value="TreeGrafter"/>
</dbReference>
<evidence type="ECO:0000313" key="3">
    <source>
        <dbReference type="EMBL" id="CAD5210816.1"/>
    </source>
</evidence>
<dbReference type="InterPro" id="IPR003347">
    <property type="entry name" value="JmjC_dom"/>
</dbReference>
<proteinExistence type="predicted"/>
<dbReference type="PROSITE" id="PS51184">
    <property type="entry name" value="JMJC"/>
    <property type="match status" value="1"/>
</dbReference>
<accession>A0A811K4C7</accession>
<gene>
    <name evidence="3" type="ORF">BOKJ2_LOCUS3383</name>
</gene>
<dbReference type="GO" id="GO:0010468">
    <property type="term" value="P:regulation of gene expression"/>
    <property type="evidence" value="ECO:0007669"/>
    <property type="project" value="TreeGrafter"/>
</dbReference>
<feature type="domain" description="JmjC" evidence="2">
    <location>
        <begin position="133"/>
        <end position="304"/>
    </location>
</feature>
<dbReference type="EMBL" id="CAJFCW020000002">
    <property type="protein sequence ID" value="CAG9092155.1"/>
    <property type="molecule type" value="Genomic_DNA"/>
</dbReference>
<name>A0A811K4C7_9BILA</name>
<dbReference type="SMART" id="SM00558">
    <property type="entry name" value="JmjC"/>
    <property type="match status" value="1"/>
</dbReference>
<dbReference type="OrthoDB" id="1678912at2759"/>
<dbReference type="AlphaFoldDB" id="A0A811K4C7"/>
<dbReference type="GO" id="GO:0000785">
    <property type="term" value="C:chromatin"/>
    <property type="evidence" value="ECO:0007669"/>
    <property type="project" value="TreeGrafter"/>
</dbReference>
<evidence type="ECO:0000313" key="4">
    <source>
        <dbReference type="Proteomes" id="UP000614601"/>
    </source>
</evidence>
<dbReference type="GO" id="GO:0032454">
    <property type="term" value="F:histone H3K9 demethylase activity"/>
    <property type="evidence" value="ECO:0007669"/>
    <property type="project" value="TreeGrafter"/>
</dbReference>
<comment type="caution">
    <text evidence="3">The sequence shown here is derived from an EMBL/GenBank/DDBJ whole genome shotgun (WGS) entry which is preliminary data.</text>
</comment>
<dbReference type="Proteomes" id="UP000614601">
    <property type="component" value="Unassembled WGS sequence"/>
</dbReference>
<organism evidence="3 4">
    <name type="scientific">Bursaphelenchus okinawaensis</name>
    <dbReference type="NCBI Taxonomy" id="465554"/>
    <lineage>
        <taxon>Eukaryota</taxon>
        <taxon>Metazoa</taxon>
        <taxon>Ecdysozoa</taxon>
        <taxon>Nematoda</taxon>
        <taxon>Chromadorea</taxon>
        <taxon>Rhabditida</taxon>
        <taxon>Tylenchina</taxon>
        <taxon>Tylenchomorpha</taxon>
        <taxon>Aphelenchoidea</taxon>
        <taxon>Aphelenchoididae</taxon>
        <taxon>Bursaphelenchus</taxon>
    </lineage>
</organism>
<reference evidence="3" key="1">
    <citation type="submission" date="2020-09" db="EMBL/GenBank/DDBJ databases">
        <authorList>
            <person name="Kikuchi T."/>
        </authorList>
    </citation>
    <scope>NUCLEOTIDE SEQUENCE</scope>
    <source>
        <strain evidence="3">SH1</strain>
    </source>
</reference>
<dbReference type="Proteomes" id="UP000783686">
    <property type="component" value="Unassembled WGS sequence"/>
</dbReference>
<dbReference type="EMBL" id="CAJFDH010000002">
    <property type="protein sequence ID" value="CAD5210816.1"/>
    <property type="molecule type" value="Genomic_DNA"/>
</dbReference>
<dbReference type="Gene3D" id="2.60.120.650">
    <property type="entry name" value="Cupin"/>
    <property type="match status" value="1"/>
</dbReference>